<dbReference type="RefSeq" id="WP_264966556.1">
    <property type="nucleotide sequence ID" value="NZ_JAPDVK010000003.1"/>
</dbReference>
<evidence type="ECO:0000313" key="2">
    <source>
        <dbReference type="Proteomes" id="UP001209344"/>
    </source>
</evidence>
<dbReference type="Proteomes" id="UP001209344">
    <property type="component" value="Unassembled WGS sequence"/>
</dbReference>
<name>A0AAP3BDG7_9BACT</name>
<protein>
    <submittedName>
        <fullName evidence="1">Uncharacterized protein</fullName>
    </submittedName>
</protein>
<reference evidence="1" key="1">
    <citation type="submission" date="2022-11" db="EMBL/GenBank/DDBJ databases">
        <title>Genomic repertoires linked with pathogenic potency of arthritogenic Prevotella copri isolated from the gut of rheumatoid arthritis patients.</title>
        <authorList>
            <person name="Nii T."/>
            <person name="Maeda Y."/>
            <person name="Motooka D."/>
            <person name="Naito M."/>
            <person name="Matsumoto Y."/>
            <person name="Ogawa T."/>
            <person name="Oguro-Igashira E."/>
            <person name="Kishikawa T."/>
            <person name="Yamashita M."/>
            <person name="Koizumi S."/>
            <person name="Kurakawa T."/>
            <person name="Okumura R."/>
            <person name="Kayama H."/>
            <person name="Murakami M."/>
            <person name="Sakaguchi T."/>
            <person name="Das B."/>
            <person name="Nakamura S."/>
            <person name="Okada Y."/>
            <person name="Kumanogoh A."/>
            <person name="Takeda K."/>
        </authorList>
    </citation>
    <scope>NUCLEOTIDE SEQUENCE</scope>
    <source>
        <strain evidence="1">F3-75</strain>
    </source>
</reference>
<accession>A0AAP3BDG7</accession>
<dbReference type="AlphaFoldDB" id="A0AAP3BDG7"/>
<dbReference type="EMBL" id="JAPDVK010000003">
    <property type="protein sequence ID" value="MCW4128985.1"/>
    <property type="molecule type" value="Genomic_DNA"/>
</dbReference>
<organism evidence="1 2">
    <name type="scientific">Segatella copri</name>
    <dbReference type="NCBI Taxonomy" id="165179"/>
    <lineage>
        <taxon>Bacteria</taxon>
        <taxon>Pseudomonadati</taxon>
        <taxon>Bacteroidota</taxon>
        <taxon>Bacteroidia</taxon>
        <taxon>Bacteroidales</taxon>
        <taxon>Prevotellaceae</taxon>
        <taxon>Segatella</taxon>
    </lineage>
</organism>
<evidence type="ECO:0000313" key="1">
    <source>
        <dbReference type="EMBL" id="MCW4128985.1"/>
    </source>
</evidence>
<comment type="caution">
    <text evidence="1">The sequence shown here is derived from an EMBL/GenBank/DDBJ whole genome shotgun (WGS) entry which is preliminary data.</text>
</comment>
<sequence length="353" mass="40058">MFVVIVFYGCSVLSAQRKIMLSGVSNSFRIGDSIRYDLVDMEKLCIPENDESTWDFSNLKYLGKEREVSFYGKDSAKVRMIGQDEMLDFVQTTAGLYLSQIQTSLVKIDFVDTFEYLRYPFVANDSLVCNIKGHGTYSSKINFVLRGISNTKAIDIGKIILPDNKSLSNTLLIKRSVNGVIIPLNDSTEVMPNAEKMQLEVNSYDWYAQGYRYPVFKILLASLKNANREILQRKYACVANVECFEKLEDSENEKLRAGQQGKETQEPKTSSHITYHVTISGKQLHIAYSLSSDSQLRFVLSNTSGMLLKSFNQYQPAGEGYEQVIDFGNLPRGEYVLYINVNNQRLSEKVSVE</sequence>
<gene>
    <name evidence="1" type="ORF">ONT16_12155</name>
</gene>
<proteinExistence type="predicted"/>